<dbReference type="InterPro" id="IPR007125">
    <property type="entry name" value="H2A/H2B/H3"/>
</dbReference>
<dbReference type="InterPro" id="IPR009072">
    <property type="entry name" value="Histone-fold"/>
</dbReference>
<dbReference type="InterPro" id="IPR032675">
    <property type="entry name" value="LRR_dom_sf"/>
</dbReference>
<feature type="region of interest" description="Disordered" evidence="11">
    <location>
        <begin position="436"/>
        <end position="464"/>
    </location>
</feature>
<feature type="region of interest" description="Disordered" evidence="11">
    <location>
        <begin position="532"/>
        <end position="572"/>
    </location>
</feature>
<comment type="caution">
    <text evidence="13">The sequence shown here is derived from an EMBL/GenBank/DDBJ whole genome shotgun (WGS) entry which is preliminary data.</text>
</comment>
<feature type="compositionally biased region" description="Basic and acidic residues" evidence="11">
    <location>
        <begin position="211"/>
        <end position="308"/>
    </location>
</feature>
<dbReference type="GO" id="GO:0030527">
    <property type="term" value="F:structural constituent of chromatin"/>
    <property type="evidence" value="ECO:0007669"/>
    <property type="project" value="InterPro"/>
</dbReference>
<feature type="region of interest" description="Disordered" evidence="11">
    <location>
        <begin position="123"/>
        <end position="155"/>
    </location>
</feature>
<dbReference type="InParanoid" id="A0A2P6NHQ8"/>
<feature type="compositionally biased region" description="Low complexity" evidence="11">
    <location>
        <begin position="532"/>
        <end position="550"/>
    </location>
</feature>
<name>A0A2P6NHQ8_9EUKA</name>
<dbReference type="SUPFAM" id="SSF47113">
    <property type="entry name" value="Histone-fold"/>
    <property type="match status" value="1"/>
</dbReference>
<evidence type="ECO:0000256" key="8">
    <source>
        <dbReference type="ARBA" id="ARBA00023242"/>
    </source>
</evidence>
<dbReference type="PANTHER" id="PTHR23428">
    <property type="entry name" value="HISTONE H2B"/>
    <property type="match status" value="1"/>
</dbReference>
<proteinExistence type="inferred from homology"/>
<dbReference type="PROSITE" id="PS00357">
    <property type="entry name" value="HISTONE_H2B"/>
    <property type="match status" value="1"/>
</dbReference>
<dbReference type="GO" id="GO:0005634">
    <property type="term" value="C:nucleus"/>
    <property type="evidence" value="ECO:0007669"/>
    <property type="project" value="UniProtKB-SubCell"/>
</dbReference>
<dbReference type="Pfam" id="PF00125">
    <property type="entry name" value="Histone"/>
    <property type="match status" value="1"/>
</dbReference>
<accession>A0A2P6NHQ8</accession>
<dbReference type="GO" id="GO:0000786">
    <property type="term" value="C:nucleosome"/>
    <property type="evidence" value="ECO:0007669"/>
    <property type="project" value="UniProtKB-KW"/>
</dbReference>
<dbReference type="STRING" id="1890364.A0A2P6NHQ8"/>
<evidence type="ECO:0000313" key="14">
    <source>
        <dbReference type="Proteomes" id="UP000241769"/>
    </source>
</evidence>
<evidence type="ECO:0000256" key="3">
    <source>
        <dbReference type="ARBA" id="ARBA00004286"/>
    </source>
</evidence>
<dbReference type="SUPFAM" id="SSF52075">
    <property type="entry name" value="Outer arm dynein light chain 1"/>
    <property type="match status" value="1"/>
</dbReference>
<feature type="domain" description="Core Histone H2A/H2B/H3" evidence="12">
    <location>
        <begin position="556"/>
        <end position="638"/>
    </location>
</feature>
<evidence type="ECO:0000259" key="12">
    <source>
        <dbReference type="Pfam" id="PF00125"/>
    </source>
</evidence>
<keyword evidence="6 10" id="KW-0158">Chromosome</keyword>
<feature type="compositionally biased region" description="Basic and acidic residues" evidence="11">
    <location>
        <begin position="323"/>
        <end position="343"/>
    </location>
</feature>
<comment type="subcellular location">
    <subcellularLocation>
        <location evidence="3">Chromosome</location>
    </subcellularLocation>
    <subcellularLocation>
        <location evidence="2 10">Nucleus</location>
    </subcellularLocation>
</comment>
<evidence type="ECO:0000256" key="9">
    <source>
        <dbReference type="ARBA" id="ARBA00023269"/>
    </source>
</evidence>
<gene>
    <name evidence="13" type="ORF">PROFUN_09235</name>
</gene>
<dbReference type="FunFam" id="1.10.20.10:FF:000016">
    <property type="entry name" value="Histone H2B"/>
    <property type="match status" value="1"/>
</dbReference>
<dbReference type="OrthoDB" id="30550at2759"/>
<evidence type="ECO:0000256" key="6">
    <source>
        <dbReference type="ARBA" id="ARBA00022454"/>
    </source>
</evidence>
<dbReference type="Gene3D" id="1.10.20.10">
    <property type="entry name" value="Histone, subunit A"/>
    <property type="match status" value="1"/>
</dbReference>
<evidence type="ECO:0000313" key="13">
    <source>
        <dbReference type="EMBL" id="PRP83462.1"/>
    </source>
</evidence>
<dbReference type="PRINTS" id="PR00621">
    <property type="entry name" value="HISTONEH2B"/>
</dbReference>
<comment type="subunit">
    <text evidence="5 10">The nucleosome is a histone octamer containing two molecules each of H2A, H2B, H3 and H4 assembled in one H3-H4 heterotetramer and two H2A-H2B heterodimers. The octamer wraps approximately 147 bp of DNA.</text>
</comment>
<evidence type="ECO:0000256" key="4">
    <source>
        <dbReference type="ARBA" id="ARBA00006846"/>
    </source>
</evidence>
<protein>
    <recommendedName>
        <fullName evidence="10">Histone H2B</fullName>
    </recommendedName>
</protein>
<feature type="compositionally biased region" description="Basic and acidic residues" evidence="11">
    <location>
        <begin position="127"/>
        <end position="155"/>
    </location>
</feature>
<sequence>MVKLTLENLSSKVGKRVDVPNTKELKLVKLQIDEMGSFAKMTSLEKIDLSHNYFRFPRDIESESIAKSAPPTLLTAPGLFDAPNLKEVDFTGCQVCKTPNYRAFVVSKCPTLQILDNREVSEDDRVDAERLSKGENPDESRQVSKAEEDKKKKEYERIEQLEKDATARAQLLKRQQEEREEVEARREADRAIFSAAKAEIEAQEAAERAIIEEKERIEREEAERVEAERKREEEEKKVKEEAERADKEAQKNQAKEEAKEGEEKAKKEKKEAEEKAKKEKKEAEEKVKREKREEEKAAAEAKTAEATKKAAATQQQPAPLRATKADAAEDTLKALSRGDKQKEEDEDIFGRSGFSVSKGPSSMARPETKTAASGKKNLFDEDDLFGSNPFEKREYGAPEKASLWTDKDTDALGRLEVRAGASKTAPKTQIRIEDDIFSSGSTKKNDNTDDLFAGLGSKKSGGSNVGASTFDFNIDDYISQQSKPKTTSKGLSNLKSRRTHFEQLFVFHQVHNNERPVLAGEYFKVQITMPAGKSPASKAGKAPKTASKTPKVVKKSSSEDKEKKGGNKKRQSNSYSSYIYKVLKQVHADTGISKKAMVIMDNFINDIFERIAVEAGKLASYNKKQTLSSREIQTAVRLILPGELAKHAVSEGTKAVTKYNSSHGSASADN</sequence>
<evidence type="ECO:0000256" key="10">
    <source>
        <dbReference type="RuleBase" id="RU000451"/>
    </source>
</evidence>
<dbReference type="CDD" id="cd22910">
    <property type="entry name" value="HFD_H2B"/>
    <property type="match status" value="1"/>
</dbReference>
<keyword evidence="7 10" id="KW-0238">DNA-binding</keyword>
<reference evidence="13 14" key="1">
    <citation type="journal article" date="2018" name="Genome Biol. Evol.">
        <title>Multiple Roots of Fruiting Body Formation in Amoebozoa.</title>
        <authorList>
            <person name="Hillmann F."/>
            <person name="Forbes G."/>
            <person name="Novohradska S."/>
            <person name="Ferling I."/>
            <person name="Riege K."/>
            <person name="Groth M."/>
            <person name="Westermann M."/>
            <person name="Marz M."/>
            <person name="Spaller T."/>
            <person name="Winckler T."/>
            <person name="Schaap P."/>
            <person name="Glockner G."/>
        </authorList>
    </citation>
    <scope>NUCLEOTIDE SEQUENCE [LARGE SCALE GENOMIC DNA]</scope>
    <source>
        <strain evidence="13 14">Jena</strain>
    </source>
</reference>
<feature type="region of interest" description="Disordered" evidence="11">
    <location>
        <begin position="211"/>
        <end position="402"/>
    </location>
</feature>
<evidence type="ECO:0000256" key="5">
    <source>
        <dbReference type="ARBA" id="ARBA00011538"/>
    </source>
</evidence>
<keyword evidence="8 10" id="KW-0539">Nucleus</keyword>
<dbReference type="InterPro" id="IPR000558">
    <property type="entry name" value="Histone_H2B"/>
</dbReference>
<evidence type="ECO:0000256" key="11">
    <source>
        <dbReference type="SAM" id="MobiDB-lite"/>
    </source>
</evidence>
<keyword evidence="14" id="KW-1185">Reference proteome</keyword>
<evidence type="ECO:0000256" key="2">
    <source>
        <dbReference type="ARBA" id="ARBA00004123"/>
    </source>
</evidence>
<dbReference type="EMBL" id="MDYQ01000082">
    <property type="protein sequence ID" value="PRP83462.1"/>
    <property type="molecule type" value="Genomic_DNA"/>
</dbReference>
<evidence type="ECO:0000256" key="1">
    <source>
        <dbReference type="ARBA" id="ARBA00002001"/>
    </source>
</evidence>
<dbReference type="GO" id="GO:0046982">
    <property type="term" value="F:protein heterodimerization activity"/>
    <property type="evidence" value="ECO:0007669"/>
    <property type="project" value="InterPro"/>
</dbReference>
<dbReference type="Gene3D" id="3.80.10.10">
    <property type="entry name" value="Ribonuclease Inhibitor"/>
    <property type="match status" value="1"/>
</dbReference>
<dbReference type="SMART" id="SM00427">
    <property type="entry name" value="H2B"/>
    <property type="match status" value="1"/>
</dbReference>
<comment type="similarity">
    <text evidence="4 10">Belongs to the histone H2B family.</text>
</comment>
<dbReference type="InterPro" id="IPR055333">
    <property type="entry name" value="HISTONE_H2B_site"/>
</dbReference>
<dbReference type="GO" id="GO:0003677">
    <property type="term" value="F:DNA binding"/>
    <property type="evidence" value="ECO:0007669"/>
    <property type="project" value="UniProtKB-KW"/>
</dbReference>
<evidence type="ECO:0000256" key="7">
    <source>
        <dbReference type="ARBA" id="ARBA00023125"/>
    </source>
</evidence>
<keyword evidence="9 10" id="KW-0544">Nucleosome core</keyword>
<dbReference type="Proteomes" id="UP000241769">
    <property type="component" value="Unassembled WGS sequence"/>
</dbReference>
<organism evidence="13 14">
    <name type="scientific">Planoprotostelium fungivorum</name>
    <dbReference type="NCBI Taxonomy" id="1890364"/>
    <lineage>
        <taxon>Eukaryota</taxon>
        <taxon>Amoebozoa</taxon>
        <taxon>Evosea</taxon>
        <taxon>Variosea</taxon>
        <taxon>Cavosteliida</taxon>
        <taxon>Cavosteliaceae</taxon>
        <taxon>Planoprotostelium</taxon>
    </lineage>
</organism>
<feature type="compositionally biased region" description="Basic and acidic residues" evidence="11">
    <location>
        <begin position="556"/>
        <end position="565"/>
    </location>
</feature>
<dbReference type="AlphaFoldDB" id="A0A2P6NHQ8"/>
<comment type="function">
    <text evidence="1">Core component of nucleosome. Nucleosomes wrap and compact DNA into chromatin, limiting DNA accessibility to the cellular machineries which require DNA as a template. Histones thereby play a central role in transcription regulation, DNA repair, DNA replication and chromosomal stability. DNA accessibility is regulated via a complex set of post-translational modifications of histones, also called histone code, and nucleosome remodeling.</text>
</comment>